<gene>
    <name evidence="2" type="ORF">SAMN05216565_11179</name>
</gene>
<feature type="transmembrane region" description="Helical" evidence="1">
    <location>
        <begin position="83"/>
        <end position="112"/>
    </location>
</feature>
<protein>
    <submittedName>
        <fullName evidence="2">Stage V sporulation protein AE</fullName>
    </submittedName>
</protein>
<keyword evidence="1" id="KW-1133">Transmembrane helix</keyword>
<feature type="transmembrane region" description="Helical" evidence="1">
    <location>
        <begin position="31"/>
        <end position="48"/>
    </location>
</feature>
<accession>A0A1H0WH11</accession>
<keyword evidence="1" id="KW-0472">Membrane</keyword>
<dbReference type="STRING" id="930152.SAMN05216565_11179"/>
<dbReference type="RefSeq" id="WP_090857597.1">
    <property type="nucleotide sequence ID" value="NZ_FNJU01000011.1"/>
</dbReference>
<evidence type="ECO:0000313" key="3">
    <source>
        <dbReference type="Proteomes" id="UP000199159"/>
    </source>
</evidence>
<dbReference type="AlphaFoldDB" id="A0A1H0WH11"/>
<name>A0A1H0WH11_9BACI</name>
<organism evidence="2 3">
    <name type="scientific">Litchfieldia salsa</name>
    <dbReference type="NCBI Taxonomy" id="930152"/>
    <lineage>
        <taxon>Bacteria</taxon>
        <taxon>Bacillati</taxon>
        <taxon>Bacillota</taxon>
        <taxon>Bacilli</taxon>
        <taxon>Bacillales</taxon>
        <taxon>Bacillaceae</taxon>
        <taxon>Litchfieldia</taxon>
    </lineage>
</organism>
<dbReference type="InterPro" id="IPR005562">
    <property type="entry name" value="SpoVA"/>
</dbReference>
<dbReference type="Proteomes" id="UP000199159">
    <property type="component" value="Unassembled WGS sequence"/>
</dbReference>
<proteinExistence type="predicted"/>
<feature type="transmembrane region" description="Helical" evidence="1">
    <location>
        <begin position="54"/>
        <end position="71"/>
    </location>
</feature>
<dbReference type="NCBIfam" id="TIGR02839">
    <property type="entry name" value="spore_V_AE"/>
    <property type="match status" value="1"/>
</dbReference>
<dbReference type="Pfam" id="PF03862">
    <property type="entry name" value="SpoVAC_SpoVAEB"/>
    <property type="match status" value="1"/>
</dbReference>
<reference evidence="3" key="1">
    <citation type="submission" date="2016-10" db="EMBL/GenBank/DDBJ databases">
        <authorList>
            <person name="Varghese N."/>
            <person name="Submissions S."/>
        </authorList>
    </citation>
    <scope>NUCLEOTIDE SEQUENCE [LARGE SCALE GENOMIC DNA]</scope>
    <source>
        <strain evidence="3">IBRC-M10078</strain>
    </source>
</reference>
<dbReference type="PANTHER" id="PTHR38450:SF2">
    <property type="entry name" value="STAGE V SPORULATION PROTEIN AEB"/>
    <property type="match status" value="1"/>
</dbReference>
<dbReference type="OrthoDB" id="9797988at2"/>
<dbReference type="PANTHER" id="PTHR38450">
    <property type="entry name" value="STAGE V SPORULATION PROTEIN AC-RELATED"/>
    <property type="match status" value="1"/>
</dbReference>
<dbReference type="EMBL" id="FNJU01000011">
    <property type="protein sequence ID" value="SDP89853.1"/>
    <property type="molecule type" value="Genomic_DNA"/>
</dbReference>
<keyword evidence="3" id="KW-1185">Reference proteome</keyword>
<dbReference type="InterPro" id="IPR014204">
    <property type="entry name" value="Spore_V_AE"/>
</dbReference>
<sequence>MEYIIAFLVGGGICVIGQILLDVAKLTPAHVMSTFVVLGAILDGFNLYDNFIEFAGAGATVPITSFGHSLLHGAMHQADEHGFIGIGMGIFELTSAGISSAILFAFIVALLFKPKG</sequence>
<feature type="transmembrane region" description="Helical" evidence="1">
    <location>
        <begin position="6"/>
        <end position="24"/>
    </location>
</feature>
<evidence type="ECO:0000256" key="1">
    <source>
        <dbReference type="SAM" id="Phobius"/>
    </source>
</evidence>
<keyword evidence="1" id="KW-0812">Transmembrane</keyword>
<evidence type="ECO:0000313" key="2">
    <source>
        <dbReference type="EMBL" id="SDP89853.1"/>
    </source>
</evidence>